<accession>A0ABR3J487</accession>
<protein>
    <submittedName>
        <fullName evidence="1">Uncharacterized protein</fullName>
    </submittedName>
</protein>
<organism evidence="1 2">
    <name type="scientific">Hohenbuehelia grisea</name>
    <dbReference type="NCBI Taxonomy" id="104357"/>
    <lineage>
        <taxon>Eukaryota</taxon>
        <taxon>Fungi</taxon>
        <taxon>Dikarya</taxon>
        <taxon>Basidiomycota</taxon>
        <taxon>Agaricomycotina</taxon>
        <taxon>Agaricomycetes</taxon>
        <taxon>Agaricomycetidae</taxon>
        <taxon>Agaricales</taxon>
        <taxon>Pleurotineae</taxon>
        <taxon>Pleurotaceae</taxon>
        <taxon>Hohenbuehelia</taxon>
    </lineage>
</organism>
<gene>
    <name evidence="1" type="ORF">HGRIS_010397</name>
</gene>
<dbReference type="EMBL" id="JASNQZ010000012">
    <property type="protein sequence ID" value="KAL0950448.1"/>
    <property type="molecule type" value="Genomic_DNA"/>
</dbReference>
<evidence type="ECO:0000313" key="1">
    <source>
        <dbReference type="EMBL" id="KAL0950448.1"/>
    </source>
</evidence>
<comment type="caution">
    <text evidence="1">The sequence shown here is derived from an EMBL/GenBank/DDBJ whole genome shotgun (WGS) entry which is preliminary data.</text>
</comment>
<reference evidence="2" key="1">
    <citation type="submission" date="2024-06" db="EMBL/GenBank/DDBJ databases">
        <title>Multi-omics analyses provide insights into the biosynthesis of the anticancer antibiotic pleurotin in Hohenbuehelia grisea.</title>
        <authorList>
            <person name="Weaver J.A."/>
            <person name="Alberti F."/>
        </authorList>
    </citation>
    <scope>NUCLEOTIDE SEQUENCE [LARGE SCALE GENOMIC DNA]</scope>
    <source>
        <strain evidence="2">T-177</strain>
    </source>
</reference>
<evidence type="ECO:0000313" key="2">
    <source>
        <dbReference type="Proteomes" id="UP001556367"/>
    </source>
</evidence>
<keyword evidence="2" id="KW-1185">Reference proteome</keyword>
<sequence>MLPQSRPSHDAHPKLTLAHPGKESLRKCPFIAMAQHSPTPLTSSVEALDATVRDFPENVSMCRSTVLHLNILSVGMTGQSLYSKLLVYVALGWSVASDGITTISTNSIYGCGGFSEPIKLPRTSPLPSHLGTSGDHSSYLIALVTESSDLPGGTTLKLLLSSPRVGKSMLVPKAAAHNAGEAQFLATPDL</sequence>
<dbReference type="Proteomes" id="UP001556367">
    <property type="component" value="Unassembled WGS sequence"/>
</dbReference>
<name>A0ABR3J487_9AGAR</name>
<proteinExistence type="predicted"/>